<feature type="domain" description="CheW-like" evidence="1">
    <location>
        <begin position="49"/>
        <end position="192"/>
    </location>
</feature>
<sequence>MAKSLRRKLREITLEGAYSVEENARLILEERTRHLAARRLVNAAPEVAARPVLVCSTGGERYGIALDEIAEVLPVQTCVPVPEGPPALVGFFGRRGHLVSVIDLGAALGTSTASSDAVFHHLVLLRREHLRVALRVERAHSVTPAIPLAAEDGQTFRSEAVIGYAEAESGASDRGRVLSLLDVERLIRPFLPPSPVSGV</sequence>
<dbReference type="Gene3D" id="2.30.30.40">
    <property type="entry name" value="SH3 Domains"/>
    <property type="match status" value="1"/>
</dbReference>
<dbReference type="GO" id="GO:0007165">
    <property type="term" value="P:signal transduction"/>
    <property type="evidence" value="ECO:0007669"/>
    <property type="project" value="InterPro"/>
</dbReference>
<name>A0A5N3PG19_9HYPH</name>
<gene>
    <name evidence="2" type="ORF">FEZ63_04315</name>
</gene>
<accession>A0A5N3PG19</accession>
<dbReference type="OrthoDB" id="7999312at2"/>
<dbReference type="PROSITE" id="PS50851">
    <property type="entry name" value="CHEW"/>
    <property type="match status" value="1"/>
</dbReference>
<dbReference type="InterPro" id="IPR002545">
    <property type="entry name" value="CheW-lke_dom"/>
</dbReference>
<evidence type="ECO:0000313" key="2">
    <source>
        <dbReference type="EMBL" id="KAB0268671.1"/>
    </source>
</evidence>
<dbReference type="Proteomes" id="UP000325684">
    <property type="component" value="Unassembled WGS sequence"/>
</dbReference>
<protein>
    <submittedName>
        <fullName evidence="2">Chemotaxis protein CheW</fullName>
    </submittedName>
</protein>
<evidence type="ECO:0000313" key="3">
    <source>
        <dbReference type="Proteomes" id="UP000325684"/>
    </source>
</evidence>
<dbReference type="InterPro" id="IPR036061">
    <property type="entry name" value="CheW-like_dom_sf"/>
</dbReference>
<evidence type="ECO:0000259" key="1">
    <source>
        <dbReference type="PROSITE" id="PS50851"/>
    </source>
</evidence>
<dbReference type="Gene3D" id="2.40.50.180">
    <property type="entry name" value="CheA-289, Domain 4"/>
    <property type="match status" value="1"/>
</dbReference>
<reference evidence="2 3" key="1">
    <citation type="journal article" date="2019" name="Microorganisms">
        <title>Genome Insights into the Novel Species Microvirga brassicacearum, a Rapeseed Endophyte with Biotechnological Potential.</title>
        <authorList>
            <person name="Jimenez-Gomez A."/>
            <person name="Saati-Santamaria Z."/>
            <person name="Igual J.M."/>
            <person name="Rivas R."/>
            <person name="Mateos P.F."/>
            <person name="Garcia-Fraile P."/>
        </authorList>
    </citation>
    <scope>NUCLEOTIDE SEQUENCE [LARGE SCALE GENOMIC DNA]</scope>
    <source>
        <strain evidence="2 3">CDVBN77</strain>
    </source>
</reference>
<organism evidence="2 3">
    <name type="scientific">Microvirga brassicacearum</name>
    <dbReference type="NCBI Taxonomy" id="2580413"/>
    <lineage>
        <taxon>Bacteria</taxon>
        <taxon>Pseudomonadati</taxon>
        <taxon>Pseudomonadota</taxon>
        <taxon>Alphaproteobacteria</taxon>
        <taxon>Hyphomicrobiales</taxon>
        <taxon>Methylobacteriaceae</taxon>
        <taxon>Microvirga</taxon>
    </lineage>
</organism>
<proteinExistence type="predicted"/>
<dbReference type="RefSeq" id="WP_150942407.1">
    <property type="nucleotide sequence ID" value="NZ_VCMV01000004.1"/>
</dbReference>
<dbReference type="EMBL" id="VCMV01000004">
    <property type="protein sequence ID" value="KAB0268671.1"/>
    <property type="molecule type" value="Genomic_DNA"/>
</dbReference>
<dbReference type="Pfam" id="PF01584">
    <property type="entry name" value="CheW"/>
    <property type="match status" value="1"/>
</dbReference>
<keyword evidence="3" id="KW-1185">Reference proteome</keyword>
<comment type="caution">
    <text evidence="2">The sequence shown here is derived from an EMBL/GenBank/DDBJ whole genome shotgun (WGS) entry which is preliminary data.</text>
</comment>
<dbReference type="GO" id="GO:0006935">
    <property type="term" value="P:chemotaxis"/>
    <property type="evidence" value="ECO:0007669"/>
    <property type="project" value="InterPro"/>
</dbReference>
<dbReference type="AlphaFoldDB" id="A0A5N3PG19"/>
<dbReference type="SUPFAM" id="SSF50341">
    <property type="entry name" value="CheW-like"/>
    <property type="match status" value="1"/>
</dbReference>
<dbReference type="SMART" id="SM00260">
    <property type="entry name" value="CheW"/>
    <property type="match status" value="1"/>
</dbReference>